<dbReference type="AlphaFoldDB" id="A0A081NX89"/>
<dbReference type="PANTHER" id="PTHR33639:SF2">
    <property type="entry name" value="DUF393 DOMAIN-CONTAINING PROTEIN"/>
    <property type="match status" value="1"/>
</dbReference>
<dbReference type="Pfam" id="PF04134">
    <property type="entry name" value="DCC1-like"/>
    <property type="match status" value="1"/>
</dbReference>
<dbReference type="InterPro" id="IPR007263">
    <property type="entry name" value="DCC1-like"/>
</dbReference>
<sequence length="144" mass="16726">MENSSRKDTEAERHPLVFYDGVCGFCQRVVQFIIPRDRSAAFRFIAIQSETGSRLLLRHGLDPAELNTFVLLEQGRVYTRSTAGLRVLRRLDGAWPLLYAFIVIPRPLRDLAYRWIAANRYRFFGKSDSCMLPPSEVRERFLDT</sequence>
<dbReference type="EMBL" id="JNVM01000026">
    <property type="protein sequence ID" value="KEQ23062.1"/>
    <property type="molecule type" value="Genomic_DNA"/>
</dbReference>
<protein>
    <submittedName>
        <fullName evidence="1">Thiol-disulfide oxidoreductase DCC</fullName>
    </submittedName>
</protein>
<accession>A0A081NX89</accession>
<dbReference type="InterPro" id="IPR052927">
    <property type="entry name" value="DCC_oxidoreductase"/>
</dbReference>
<dbReference type="GO" id="GO:0015035">
    <property type="term" value="F:protein-disulfide reductase activity"/>
    <property type="evidence" value="ECO:0007669"/>
    <property type="project" value="InterPro"/>
</dbReference>
<dbReference type="eggNOG" id="COG3011">
    <property type="taxonomic scope" value="Bacteria"/>
</dbReference>
<dbReference type="Proteomes" id="UP000028123">
    <property type="component" value="Unassembled WGS sequence"/>
</dbReference>
<proteinExistence type="predicted"/>
<keyword evidence="2" id="KW-1185">Reference proteome</keyword>
<comment type="caution">
    <text evidence="1">The sequence shown here is derived from an EMBL/GenBank/DDBJ whole genome shotgun (WGS) entry which is preliminary data.</text>
</comment>
<evidence type="ECO:0000313" key="1">
    <source>
        <dbReference type="EMBL" id="KEQ23062.1"/>
    </source>
</evidence>
<dbReference type="PANTHER" id="PTHR33639">
    <property type="entry name" value="THIOL-DISULFIDE OXIDOREDUCTASE DCC"/>
    <property type="match status" value="1"/>
</dbReference>
<reference evidence="1 2" key="1">
    <citation type="submission" date="2014-06" db="EMBL/GenBank/DDBJ databases">
        <title>Draft genome sequence of Paenibacillus sp. MSt1.</title>
        <authorList>
            <person name="Aw Y.K."/>
            <person name="Ong K.S."/>
            <person name="Gan H.M."/>
            <person name="Lee S.M."/>
        </authorList>
    </citation>
    <scope>NUCLEOTIDE SEQUENCE [LARGE SCALE GENOMIC DNA]</scope>
    <source>
        <strain evidence="1 2">MSt1</strain>
    </source>
</reference>
<evidence type="ECO:0000313" key="2">
    <source>
        <dbReference type="Proteomes" id="UP000028123"/>
    </source>
</evidence>
<organism evidence="1 2">
    <name type="scientific">Paenibacillus tyrfis</name>
    <dbReference type="NCBI Taxonomy" id="1501230"/>
    <lineage>
        <taxon>Bacteria</taxon>
        <taxon>Bacillati</taxon>
        <taxon>Bacillota</taxon>
        <taxon>Bacilli</taxon>
        <taxon>Bacillales</taxon>
        <taxon>Paenibacillaceae</taxon>
        <taxon>Paenibacillus</taxon>
    </lineage>
</organism>
<dbReference type="RefSeq" id="WP_036689739.1">
    <property type="nucleotide sequence ID" value="NZ_JNVM01000026.1"/>
</dbReference>
<name>A0A081NX89_9BACL</name>
<dbReference type="OrthoDB" id="9785438at2"/>
<gene>
    <name evidence="1" type="ORF">ET33_18530</name>
</gene>